<evidence type="ECO:0000313" key="2">
    <source>
        <dbReference type="EMBL" id="GJU08015.1"/>
    </source>
</evidence>
<proteinExistence type="predicted"/>
<evidence type="ECO:0000256" key="1">
    <source>
        <dbReference type="SAM" id="MobiDB-lite"/>
    </source>
</evidence>
<gene>
    <name evidence="2" type="ORF">Tco_1124445</name>
</gene>
<keyword evidence="3" id="KW-1185">Reference proteome</keyword>
<evidence type="ECO:0000313" key="3">
    <source>
        <dbReference type="Proteomes" id="UP001151760"/>
    </source>
</evidence>
<name>A0ABQ5J7W4_9ASTR</name>
<feature type="compositionally biased region" description="Polar residues" evidence="1">
    <location>
        <begin position="36"/>
        <end position="45"/>
    </location>
</feature>
<dbReference type="Proteomes" id="UP001151760">
    <property type="component" value="Unassembled WGS sequence"/>
</dbReference>
<accession>A0ABQ5J7W4</accession>
<comment type="caution">
    <text evidence="2">The sequence shown here is derived from an EMBL/GenBank/DDBJ whole genome shotgun (WGS) entry which is preliminary data.</text>
</comment>
<reference evidence="2" key="1">
    <citation type="journal article" date="2022" name="Int. J. Mol. Sci.">
        <title>Draft Genome of Tanacetum Coccineum: Genomic Comparison of Closely Related Tanacetum-Family Plants.</title>
        <authorList>
            <person name="Yamashiro T."/>
            <person name="Shiraishi A."/>
            <person name="Nakayama K."/>
            <person name="Satake H."/>
        </authorList>
    </citation>
    <scope>NUCLEOTIDE SEQUENCE</scope>
</reference>
<reference evidence="2" key="2">
    <citation type="submission" date="2022-01" db="EMBL/GenBank/DDBJ databases">
        <authorList>
            <person name="Yamashiro T."/>
            <person name="Shiraishi A."/>
            <person name="Satake H."/>
            <person name="Nakayama K."/>
        </authorList>
    </citation>
    <scope>NUCLEOTIDE SEQUENCE</scope>
</reference>
<organism evidence="2 3">
    <name type="scientific">Tanacetum coccineum</name>
    <dbReference type="NCBI Taxonomy" id="301880"/>
    <lineage>
        <taxon>Eukaryota</taxon>
        <taxon>Viridiplantae</taxon>
        <taxon>Streptophyta</taxon>
        <taxon>Embryophyta</taxon>
        <taxon>Tracheophyta</taxon>
        <taxon>Spermatophyta</taxon>
        <taxon>Magnoliopsida</taxon>
        <taxon>eudicotyledons</taxon>
        <taxon>Gunneridae</taxon>
        <taxon>Pentapetalae</taxon>
        <taxon>asterids</taxon>
        <taxon>campanulids</taxon>
        <taxon>Asterales</taxon>
        <taxon>Asteraceae</taxon>
        <taxon>Asteroideae</taxon>
        <taxon>Anthemideae</taxon>
        <taxon>Anthemidinae</taxon>
        <taxon>Tanacetum</taxon>
    </lineage>
</organism>
<protein>
    <submittedName>
        <fullName evidence="2">Uncharacterized protein</fullName>
    </submittedName>
</protein>
<dbReference type="EMBL" id="BQNB010021593">
    <property type="protein sequence ID" value="GJU08015.1"/>
    <property type="molecule type" value="Genomic_DNA"/>
</dbReference>
<sequence length="85" mass="8789">MPLETSWPLSSSENVYKTKSALRPPVGLAAAADELSPTSRDNNASGGVPDDGAAGLVWESMKGGGNGSEWEVDVASALSRIITTR</sequence>
<feature type="region of interest" description="Disordered" evidence="1">
    <location>
        <begin position="30"/>
        <end position="55"/>
    </location>
</feature>